<gene>
    <name evidence="1" type="ORF">UFOPK3547_01662</name>
</gene>
<accession>A0A6J6A165</accession>
<organism evidence="1">
    <name type="scientific">freshwater metagenome</name>
    <dbReference type="NCBI Taxonomy" id="449393"/>
    <lineage>
        <taxon>unclassified sequences</taxon>
        <taxon>metagenomes</taxon>
        <taxon>ecological metagenomes</taxon>
    </lineage>
</organism>
<dbReference type="AlphaFoldDB" id="A0A6J6A165"/>
<protein>
    <submittedName>
        <fullName evidence="1">Unannotated protein</fullName>
    </submittedName>
</protein>
<evidence type="ECO:0000313" key="1">
    <source>
        <dbReference type="EMBL" id="CAB4347382.1"/>
    </source>
</evidence>
<dbReference type="EMBL" id="CAESAN010000199">
    <property type="protein sequence ID" value="CAB4347382.1"/>
    <property type="molecule type" value="Genomic_DNA"/>
</dbReference>
<sequence>MAALLLDHGAGSELLFELESDLDQSPARRTLLSQIAQLERSLSAAACEAFPDRLDLEQLPVRGPRVQNLGELELLRDRLIGSLREARAALAARELERDAARKLLEQMLLDPAKHRRVRISQRDLGVGGCGVWSVMPRLGPMGRLMGWWRVKLSSGCPLAT</sequence>
<reference evidence="1" key="1">
    <citation type="submission" date="2020-05" db="EMBL/GenBank/DDBJ databases">
        <authorList>
            <person name="Chiriac C."/>
            <person name="Salcher M."/>
            <person name="Ghai R."/>
            <person name="Kavagutti S V."/>
        </authorList>
    </citation>
    <scope>NUCLEOTIDE SEQUENCE</scope>
</reference>
<name>A0A6J6A165_9ZZZZ</name>
<proteinExistence type="predicted"/>